<dbReference type="PANTHER" id="PTHR33337">
    <property type="entry name" value="GFA DOMAIN-CONTAINING PROTEIN"/>
    <property type="match status" value="1"/>
</dbReference>
<evidence type="ECO:0000313" key="6">
    <source>
        <dbReference type="EMBL" id="CTQ75376.1"/>
    </source>
</evidence>
<comment type="similarity">
    <text evidence="1">Belongs to the Gfa family.</text>
</comment>
<feature type="domain" description="CENP-V/GFA" evidence="5">
    <location>
        <begin position="10"/>
        <end position="122"/>
    </location>
</feature>
<evidence type="ECO:0000256" key="1">
    <source>
        <dbReference type="ARBA" id="ARBA00005495"/>
    </source>
</evidence>
<dbReference type="Proteomes" id="UP000049983">
    <property type="component" value="Unassembled WGS sequence"/>
</dbReference>
<dbReference type="OrthoDB" id="9807246at2"/>
<gene>
    <name evidence="6" type="ORF">LA5096_04342</name>
</gene>
<dbReference type="PROSITE" id="PS51891">
    <property type="entry name" value="CENP_V_GFA"/>
    <property type="match status" value="1"/>
</dbReference>
<reference evidence="7" key="1">
    <citation type="submission" date="2015-07" db="EMBL/GenBank/DDBJ databases">
        <authorList>
            <person name="Rodrigo-Torres Lidia"/>
            <person name="Arahal R.David."/>
        </authorList>
    </citation>
    <scope>NUCLEOTIDE SEQUENCE [LARGE SCALE GENOMIC DNA]</scope>
    <source>
        <strain evidence="7">CECT 5096</strain>
    </source>
</reference>
<proteinExistence type="inferred from homology"/>
<keyword evidence="3" id="KW-0862">Zinc</keyword>
<accession>A0A0M7ALS5</accession>
<keyword evidence="4" id="KW-0456">Lyase</keyword>
<dbReference type="Gene3D" id="3.90.1590.10">
    <property type="entry name" value="glutathione-dependent formaldehyde- activating enzyme (gfa)"/>
    <property type="match status" value="1"/>
</dbReference>
<dbReference type="InterPro" id="IPR006913">
    <property type="entry name" value="CENP-V/GFA"/>
</dbReference>
<dbReference type="SUPFAM" id="SSF51316">
    <property type="entry name" value="Mss4-like"/>
    <property type="match status" value="1"/>
</dbReference>
<dbReference type="STRING" id="311410.LA5095_04361"/>
<protein>
    <recommendedName>
        <fullName evidence="5">CENP-V/GFA domain-containing protein</fullName>
    </recommendedName>
</protein>
<evidence type="ECO:0000259" key="5">
    <source>
        <dbReference type="PROSITE" id="PS51891"/>
    </source>
</evidence>
<dbReference type="AlphaFoldDB" id="A0A0M7ALS5"/>
<dbReference type="GO" id="GO:0016846">
    <property type="term" value="F:carbon-sulfur lyase activity"/>
    <property type="evidence" value="ECO:0007669"/>
    <property type="project" value="InterPro"/>
</dbReference>
<evidence type="ECO:0000313" key="7">
    <source>
        <dbReference type="Proteomes" id="UP000049983"/>
    </source>
</evidence>
<dbReference type="RefSeq" id="WP_055118689.1">
    <property type="nucleotide sequence ID" value="NZ_CANKXR010000003.1"/>
</dbReference>
<keyword evidence="2" id="KW-0479">Metal-binding</keyword>
<evidence type="ECO:0000256" key="3">
    <source>
        <dbReference type="ARBA" id="ARBA00022833"/>
    </source>
</evidence>
<keyword evidence="7" id="KW-1185">Reference proteome</keyword>
<name>A0A0M7ALS5_9HYPH</name>
<sequence>MTVGKPASGHAGGCQCGAVRFRVDGQLGTASICHCRMCQKAFGSLYAPLVGLHDGAELVWTRGEPTRFQSSNHVARGFCARCGTPLTYEAPGDIGIAIGAFDHPHEIVPVVQYGVEGKLPYADRMPEIPERRTEEDSDAAVFLKSIISNQHPDHDTDDWPPA</sequence>
<evidence type="ECO:0000256" key="2">
    <source>
        <dbReference type="ARBA" id="ARBA00022723"/>
    </source>
</evidence>
<dbReference type="InterPro" id="IPR011057">
    <property type="entry name" value="Mss4-like_sf"/>
</dbReference>
<dbReference type="GO" id="GO:0046872">
    <property type="term" value="F:metal ion binding"/>
    <property type="evidence" value="ECO:0007669"/>
    <property type="project" value="UniProtKB-KW"/>
</dbReference>
<dbReference type="PANTHER" id="PTHR33337:SF40">
    <property type="entry name" value="CENP-V_GFA DOMAIN-CONTAINING PROTEIN-RELATED"/>
    <property type="match status" value="1"/>
</dbReference>
<evidence type="ECO:0000256" key="4">
    <source>
        <dbReference type="ARBA" id="ARBA00023239"/>
    </source>
</evidence>
<dbReference type="EMBL" id="CXWC01000012">
    <property type="protein sequence ID" value="CTQ75376.1"/>
    <property type="molecule type" value="Genomic_DNA"/>
</dbReference>
<dbReference type="GeneID" id="97671644"/>
<organism evidence="6 7">
    <name type="scientific">Roseibium album</name>
    <dbReference type="NCBI Taxonomy" id="311410"/>
    <lineage>
        <taxon>Bacteria</taxon>
        <taxon>Pseudomonadati</taxon>
        <taxon>Pseudomonadota</taxon>
        <taxon>Alphaproteobacteria</taxon>
        <taxon>Hyphomicrobiales</taxon>
        <taxon>Stappiaceae</taxon>
        <taxon>Roseibium</taxon>
    </lineage>
</organism>
<dbReference type="Pfam" id="PF04828">
    <property type="entry name" value="GFA"/>
    <property type="match status" value="1"/>
</dbReference>